<dbReference type="InterPro" id="IPR007219">
    <property type="entry name" value="XnlR_reg_dom"/>
</dbReference>
<organism evidence="7 8">
    <name type="scientific">Patellaria atrata CBS 101060</name>
    <dbReference type="NCBI Taxonomy" id="1346257"/>
    <lineage>
        <taxon>Eukaryota</taxon>
        <taxon>Fungi</taxon>
        <taxon>Dikarya</taxon>
        <taxon>Ascomycota</taxon>
        <taxon>Pezizomycotina</taxon>
        <taxon>Dothideomycetes</taxon>
        <taxon>Dothideomycetes incertae sedis</taxon>
        <taxon>Patellariales</taxon>
        <taxon>Patellariaceae</taxon>
        <taxon>Patellaria</taxon>
    </lineage>
</organism>
<dbReference type="OrthoDB" id="5426798at2759"/>
<dbReference type="Pfam" id="PF04082">
    <property type="entry name" value="Fungal_trans"/>
    <property type="match status" value="1"/>
</dbReference>
<dbReference type="CDD" id="cd00067">
    <property type="entry name" value="GAL4"/>
    <property type="match status" value="1"/>
</dbReference>
<dbReference type="InterPro" id="IPR001138">
    <property type="entry name" value="Zn2Cys6_DnaBD"/>
</dbReference>
<dbReference type="SMART" id="SM00066">
    <property type="entry name" value="GAL4"/>
    <property type="match status" value="1"/>
</dbReference>
<evidence type="ECO:0000313" key="7">
    <source>
        <dbReference type="EMBL" id="KAF2841325.1"/>
    </source>
</evidence>
<dbReference type="GO" id="GO:0006351">
    <property type="term" value="P:DNA-templated transcription"/>
    <property type="evidence" value="ECO:0007669"/>
    <property type="project" value="InterPro"/>
</dbReference>
<dbReference type="Pfam" id="PF00172">
    <property type="entry name" value="Zn_clus"/>
    <property type="match status" value="1"/>
</dbReference>
<feature type="non-terminal residue" evidence="7">
    <location>
        <position position="1"/>
    </location>
</feature>
<proteinExistence type="predicted"/>
<evidence type="ECO:0000256" key="3">
    <source>
        <dbReference type="ARBA" id="ARBA00023015"/>
    </source>
</evidence>
<dbReference type="PROSITE" id="PS00463">
    <property type="entry name" value="ZN2_CY6_FUNGAL_1"/>
    <property type="match status" value="1"/>
</dbReference>
<keyword evidence="5" id="KW-0539">Nucleus</keyword>
<dbReference type="AlphaFoldDB" id="A0A9P4SGG6"/>
<dbReference type="CDD" id="cd12148">
    <property type="entry name" value="fungal_TF_MHR"/>
    <property type="match status" value="1"/>
</dbReference>
<dbReference type="SUPFAM" id="SSF57701">
    <property type="entry name" value="Zn2/Cys6 DNA-binding domain"/>
    <property type="match status" value="1"/>
</dbReference>
<feature type="domain" description="Zn(2)-C6 fungal-type" evidence="6">
    <location>
        <begin position="68"/>
        <end position="96"/>
    </location>
</feature>
<keyword evidence="8" id="KW-1185">Reference proteome</keyword>
<evidence type="ECO:0000313" key="8">
    <source>
        <dbReference type="Proteomes" id="UP000799429"/>
    </source>
</evidence>
<keyword evidence="3" id="KW-0805">Transcription regulation</keyword>
<evidence type="ECO:0000256" key="2">
    <source>
        <dbReference type="ARBA" id="ARBA00022723"/>
    </source>
</evidence>
<reference evidence="7" key="1">
    <citation type="journal article" date="2020" name="Stud. Mycol.">
        <title>101 Dothideomycetes genomes: a test case for predicting lifestyles and emergence of pathogens.</title>
        <authorList>
            <person name="Haridas S."/>
            <person name="Albert R."/>
            <person name="Binder M."/>
            <person name="Bloem J."/>
            <person name="Labutti K."/>
            <person name="Salamov A."/>
            <person name="Andreopoulos B."/>
            <person name="Baker S."/>
            <person name="Barry K."/>
            <person name="Bills G."/>
            <person name="Bluhm B."/>
            <person name="Cannon C."/>
            <person name="Castanera R."/>
            <person name="Culley D."/>
            <person name="Daum C."/>
            <person name="Ezra D."/>
            <person name="Gonzalez J."/>
            <person name="Henrissat B."/>
            <person name="Kuo A."/>
            <person name="Liang C."/>
            <person name="Lipzen A."/>
            <person name="Lutzoni F."/>
            <person name="Magnuson J."/>
            <person name="Mondo S."/>
            <person name="Nolan M."/>
            <person name="Ohm R."/>
            <person name="Pangilinan J."/>
            <person name="Park H.-J."/>
            <person name="Ramirez L."/>
            <person name="Alfaro M."/>
            <person name="Sun H."/>
            <person name="Tritt A."/>
            <person name="Yoshinaga Y."/>
            <person name="Zwiers L.-H."/>
            <person name="Turgeon B."/>
            <person name="Goodwin S."/>
            <person name="Spatafora J."/>
            <person name="Crous P."/>
            <person name="Grigoriev I."/>
        </authorList>
    </citation>
    <scope>NUCLEOTIDE SEQUENCE</scope>
    <source>
        <strain evidence="7">CBS 101060</strain>
    </source>
</reference>
<dbReference type="PANTHER" id="PTHR47338">
    <property type="entry name" value="ZN(II)2CYS6 TRANSCRIPTION FACTOR (EUROFUNG)-RELATED"/>
    <property type="match status" value="1"/>
</dbReference>
<dbReference type="Gene3D" id="4.10.240.10">
    <property type="entry name" value="Zn(2)-C6 fungal-type DNA-binding domain"/>
    <property type="match status" value="1"/>
</dbReference>
<evidence type="ECO:0000256" key="5">
    <source>
        <dbReference type="ARBA" id="ARBA00023242"/>
    </source>
</evidence>
<dbReference type="PROSITE" id="PS50048">
    <property type="entry name" value="ZN2_CY6_FUNGAL_2"/>
    <property type="match status" value="1"/>
</dbReference>
<evidence type="ECO:0000256" key="1">
    <source>
        <dbReference type="ARBA" id="ARBA00004123"/>
    </source>
</evidence>
<dbReference type="EMBL" id="MU006091">
    <property type="protein sequence ID" value="KAF2841325.1"/>
    <property type="molecule type" value="Genomic_DNA"/>
</dbReference>
<accession>A0A9P4SGG6</accession>
<gene>
    <name evidence="7" type="ORF">M501DRAFT_912327</name>
</gene>
<dbReference type="GO" id="GO:0008270">
    <property type="term" value="F:zinc ion binding"/>
    <property type="evidence" value="ECO:0007669"/>
    <property type="project" value="InterPro"/>
</dbReference>
<feature type="non-terminal residue" evidence="7">
    <location>
        <position position="685"/>
    </location>
</feature>
<keyword evidence="2" id="KW-0479">Metal-binding</keyword>
<sequence length="685" mass="77096">PIRRRGEPAARRTTRTSRCIGQKEVPGEGLCYVYEDGSYCRTVIDGEPVNPSWGITKAGKPRKRLAAACLTCREKKIRCEPSLPKCVQCQKSQRTCRGVGSQQSTPAPAVESPRTVIGSPLVPITGDISMDNNHFDHTPTNASQEEILDSMRSAAKEPIPYSSTPPIVTGDLRTHAMRDRQRLKFGHPFFKYFDSERDNSDSPNPTSADSLALAWERDPYEADKELTLYLLETYFTHIESATYCMFPKKEFISWVKNCKNKSQDDRMLLYTILAMGSNFTFDKAKRAVGKQFAAIAHHAVLSRFAKYTLQLLQSRLMLGLYYFARGKSHDSFDLSGSALRSLSALNLNSEDGILELADDGPYEYDFDRAMSLECRRRTFWAAFLMDRYNGFCGGTLFVIQLDDTFVRLPCHECEYETGKLISTTPFFDNDVVDTSIPHPESLGAMAHLTLVSAMWGEVLSFTTRYLHRPAHKYAAAYENFYTTILTRLDKWRGSLPPLFRWSIENMDVAIRDGYAGTFISLHALYHASIIRLNRHVRLDAVSQSTQSRNLAQARHHAKLLLPIIASVGKRTRDARGCDPDFAFSTPFPGYSFMLAVDVLGACGTLKELPPLIDQLESGLECVDELADFWASGKAQRKAVRTRVELLTQVARDEDAKERKGNCWRLEGELDSAFGRTEDVVYGVGD</sequence>
<dbReference type="InterPro" id="IPR050815">
    <property type="entry name" value="TF_fung"/>
</dbReference>
<dbReference type="SMART" id="SM00906">
    <property type="entry name" value="Fungal_trans"/>
    <property type="match status" value="1"/>
</dbReference>
<name>A0A9P4SGG6_9PEZI</name>
<dbReference type="GO" id="GO:0000981">
    <property type="term" value="F:DNA-binding transcription factor activity, RNA polymerase II-specific"/>
    <property type="evidence" value="ECO:0007669"/>
    <property type="project" value="InterPro"/>
</dbReference>
<dbReference type="GO" id="GO:0005634">
    <property type="term" value="C:nucleus"/>
    <property type="evidence" value="ECO:0007669"/>
    <property type="project" value="UniProtKB-SubCell"/>
</dbReference>
<keyword evidence="4" id="KW-0804">Transcription</keyword>
<dbReference type="GO" id="GO:0003677">
    <property type="term" value="F:DNA binding"/>
    <property type="evidence" value="ECO:0007669"/>
    <property type="project" value="InterPro"/>
</dbReference>
<comment type="subcellular location">
    <subcellularLocation>
        <location evidence="1">Nucleus</location>
    </subcellularLocation>
</comment>
<comment type="caution">
    <text evidence="7">The sequence shown here is derived from an EMBL/GenBank/DDBJ whole genome shotgun (WGS) entry which is preliminary data.</text>
</comment>
<dbReference type="InterPro" id="IPR036864">
    <property type="entry name" value="Zn2-C6_fun-type_DNA-bd_sf"/>
</dbReference>
<dbReference type="PANTHER" id="PTHR47338:SF11">
    <property type="entry name" value="ZN(II)2CYS6 TRANSCRIPTION FACTOR (EUROFUNG)"/>
    <property type="match status" value="1"/>
</dbReference>
<evidence type="ECO:0000256" key="4">
    <source>
        <dbReference type="ARBA" id="ARBA00023163"/>
    </source>
</evidence>
<dbReference type="Proteomes" id="UP000799429">
    <property type="component" value="Unassembled WGS sequence"/>
</dbReference>
<protein>
    <recommendedName>
        <fullName evidence="6">Zn(2)-C6 fungal-type domain-containing protein</fullName>
    </recommendedName>
</protein>
<evidence type="ECO:0000259" key="6">
    <source>
        <dbReference type="PROSITE" id="PS50048"/>
    </source>
</evidence>